<dbReference type="PANTHER" id="PTHR45398">
    <property type="match status" value="1"/>
</dbReference>
<keyword evidence="3" id="KW-0596">Phosphopantetheine</keyword>
<dbReference type="InterPro" id="IPR020459">
    <property type="entry name" value="AMP-binding"/>
</dbReference>
<sequence length="1486" mass="172860">MGEEQNKYYRLTHPQKRIGYIDKIYTDSPLHTIGGTLNFKGPIEVEKLERAINITIQNNEGLRLNFREMEGDLYQFIRNYDYEDIDFFDFTTIKHSENELRTWVKEIFKKRFELEDNKLYYFAIYKKSNNEYGFVLAIHHIIADGWSIALIERQICENYHKLIRSDKPITSKSSYLDFIKSEDEYINSERYSKNKTYWNHKFSDLNTEFLYKSSEKLEGNRKNFIAEQNISIQLKKYLKDNNYTLNDFILTCALIYLGKTSNQDDITIGTPIFNRLGKAEKSLVGMFTSTMPFRFTVNNESPFTELLIAVKKEMKNCYRNQRYPYDLLIKDLELNKRGFDSLFTMSVNCYNSEFTSNIEGIELEIEEYYSGHQNYPLQLVIKEEKNDIIFSFDYKLSEYLEEDIINMYECIQNIIRQVIDSPNTHFKDIHLLDDNERFQKIFTFNSTNYTYPSSSTVQEIFELQVKSNPEKIALYLENEYLTYRQLNEKSNQLANYLKEVGVNKGSNVAIMTAHSFELIIGILGILKSGGTYVPIDPSYPSGRIEYILNDSNSGILLADIDVITNVDFEGSIVNLKGMTLESYSKNNLNELESPEDIAYIIYTSGSTGKPKGVLVEQKGLMNYLSWAKRKYVKDDKEIFALYSSISFDLTITSIFTPLISSTSIRIYHNGDNEFILYKVLKENKSTLIKLTPSHLSLLKDLNYENSSVRTFVVGGEDLKTTLASEIYESFNKNIDIYNEYGPTETVVGCMWYKYKPVEYLRKSVPIGYPADNVQIYILNKDLDVLPNGIPGEIYISGDGVSKGYLNQEELTKERFLTNPFINGQRMYKTGDIGTYLADGNIEYLGRADSQVKIRGHRIEIAEIESCILENKYVKDVVVLNNNPNILTAYIIAEKQFENLEIKKWLSQFLPQFMIPNNYICIDEFPLTSNGKIDFSLLPKVNLNENYVDGVTDLEKELLKVIGDVLNLKKVSMNDNFFQLGGDSIKAIQIVGKLRSLDMELKVNNILLSDKLADIPKYIIKKQKSNLINKDEYAGKITNTPITNWFFNQNFKNDNHYNQYVLLEISKALNLDKIKETVNHLIEYHDMLRVNYDREKATLYYKDLNLVDIDVVDYLDLSERNQVTQDEVISNSLETDFNLENNLNFRVKVFDLGERGQALLFIAHHLMVDGFSWRILIEDFFAVIDGINNNESIIPYLKTNSYKKWANHLVEYSKQEFKEEKDYWTSILNKDLDTLVLSAEKENSTNANSITIKTSMDRTRIIDPIQKANDIYNIDVNELLVIGLVLTLNKFSDSNEVIIELERHGRENFLESLDVSRTVGWFTSIFPAYFTVDQNSLESKMMSIKEQLRQVPNKGFNYSILRYLKNEIDGDFKKYIRFNYIGDFNDFLKDKENNISNVKFGLDSDESNEMTALLDVMAILVDEKLELSFTYNQHTLKKEKAEYLINKYITVLLEIFDHCLTKLEREYTPSDFRVNGMTQEDLDIMFN</sequence>
<evidence type="ECO:0000256" key="2">
    <source>
        <dbReference type="ARBA" id="ARBA00006432"/>
    </source>
</evidence>
<dbReference type="Gene3D" id="2.30.38.10">
    <property type="entry name" value="Luciferase, Domain 3"/>
    <property type="match status" value="1"/>
</dbReference>
<evidence type="ECO:0000256" key="3">
    <source>
        <dbReference type="ARBA" id="ARBA00022450"/>
    </source>
</evidence>
<dbReference type="Gene3D" id="1.10.1200.10">
    <property type="entry name" value="ACP-like"/>
    <property type="match status" value="1"/>
</dbReference>
<dbReference type="GO" id="GO:0017000">
    <property type="term" value="P:antibiotic biosynthetic process"/>
    <property type="evidence" value="ECO:0007669"/>
    <property type="project" value="UniProtKB-KW"/>
</dbReference>
<dbReference type="InterPro" id="IPR000873">
    <property type="entry name" value="AMP-dep_synth/lig_dom"/>
</dbReference>
<dbReference type="Pfam" id="PF00550">
    <property type="entry name" value="PP-binding"/>
    <property type="match status" value="1"/>
</dbReference>
<comment type="similarity">
    <text evidence="2">Belongs to the ATP-dependent AMP-binding enzyme family.</text>
</comment>
<dbReference type="SUPFAM" id="SSF47336">
    <property type="entry name" value="ACP-like"/>
    <property type="match status" value="1"/>
</dbReference>
<dbReference type="InterPro" id="IPR009081">
    <property type="entry name" value="PP-bd_ACP"/>
</dbReference>
<keyword evidence="8" id="KW-1185">Reference proteome</keyword>
<dbReference type="STRING" id="334253.SAMN04487943_101237"/>
<feature type="domain" description="Carrier" evidence="6">
    <location>
        <begin position="948"/>
        <end position="1022"/>
    </location>
</feature>
<dbReference type="Pfam" id="PF13193">
    <property type="entry name" value="AMP-binding_C"/>
    <property type="match status" value="1"/>
</dbReference>
<accession>A0A1I4H6Y8</accession>
<dbReference type="Gene3D" id="3.40.50.980">
    <property type="match status" value="2"/>
</dbReference>
<dbReference type="NCBIfam" id="TIGR01733">
    <property type="entry name" value="AA-adenyl-dom"/>
    <property type="match status" value="1"/>
</dbReference>
<dbReference type="FunFam" id="2.30.38.10:FF:000001">
    <property type="entry name" value="Non-ribosomal peptide synthetase PvdI"/>
    <property type="match status" value="1"/>
</dbReference>
<evidence type="ECO:0000313" key="8">
    <source>
        <dbReference type="Proteomes" id="UP000198565"/>
    </source>
</evidence>
<evidence type="ECO:0000256" key="4">
    <source>
        <dbReference type="ARBA" id="ARBA00022553"/>
    </source>
</evidence>
<gene>
    <name evidence="7" type="ORF">SAMN04487943_101237</name>
</gene>
<dbReference type="InterPro" id="IPR023213">
    <property type="entry name" value="CAT-like_dom_sf"/>
</dbReference>
<dbReference type="SUPFAM" id="SSF56801">
    <property type="entry name" value="Acetyl-CoA synthetase-like"/>
    <property type="match status" value="1"/>
</dbReference>
<dbReference type="InterPro" id="IPR010071">
    <property type="entry name" value="AA_adenyl_dom"/>
</dbReference>
<dbReference type="Pfam" id="PF00501">
    <property type="entry name" value="AMP-binding"/>
    <property type="match status" value="1"/>
</dbReference>
<comment type="cofactor">
    <cofactor evidence="1">
        <name>pantetheine 4'-phosphate</name>
        <dbReference type="ChEBI" id="CHEBI:47942"/>
    </cofactor>
</comment>
<dbReference type="InterPro" id="IPR020845">
    <property type="entry name" value="AMP-binding_CS"/>
</dbReference>
<evidence type="ECO:0000256" key="1">
    <source>
        <dbReference type="ARBA" id="ARBA00001957"/>
    </source>
</evidence>
<dbReference type="PANTHER" id="PTHR45398:SF1">
    <property type="entry name" value="ENZYME, PUTATIVE (JCVI)-RELATED"/>
    <property type="match status" value="1"/>
</dbReference>
<keyword evidence="4" id="KW-0597">Phosphoprotein</keyword>
<name>A0A1I4H6Y8_9BACI</name>
<dbReference type="InterPro" id="IPR045851">
    <property type="entry name" value="AMP-bd_C_sf"/>
</dbReference>
<dbReference type="PROSITE" id="PS00012">
    <property type="entry name" value="PHOSPHOPANTETHEINE"/>
    <property type="match status" value="1"/>
</dbReference>
<dbReference type="PROSITE" id="PS00455">
    <property type="entry name" value="AMP_BINDING"/>
    <property type="match status" value="1"/>
</dbReference>
<dbReference type="Gene3D" id="3.30.559.30">
    <property type="entry name" value="Nonribosomal peptide synthetase, condensation domain"/>
    <property type="match status" value="2"/>
</dbReference>
<dbReference type="GO" id="GO:0008610">
    <property type="term" value="P:lipid biosynthetic process"/>
    <property type="evidence" value="ECO:0007669"/>
    <property type="project" value="UniProtKB-ARBA"/>
</dbReference>
<dbReference type="PRINTS" id="PR00154">
    <property type="entry name" value="AMPBINDING"/>
</dbReference>
<dbReference type="PROSITE" id="PS50075">
    <property type="entry name" value="CARRIER"/>
    <property type="match status" value="1"/>
</dbReference>
<keyword evidence="5" id="KW-0045">Antibiotic biosynthesis</keyword>
<organism evidence="7 8">
    <name type="scientific">Gracilibacillus orientalis</name>
    <dbReference type="NCBI Taxonomy" id="334253"/>
    <lineage>
        <taxon>Bacteria</taxon>
        <taxon>Bacillati</taxon>
        <taxon>Bacillota</taxon>
        <taxon>Bacilli</taxon>
        <taxon>Bacillales</taxon>
        <taxon>Bacillaceae</taxon>
        <taxon>Gracilibacillus</taxon>
    </lineage>
</organism>
<evidence type="ECO:0000256" key="5">
    <source>
        <dbReference type="ARBA" id="ARBA00023194"/>
    </source>
</evidence>
<reference evidence="8" key="1">
    <citation type="submission" date="2016-10" db="EMBL/GenBank/DDBJ databases">
        <authorList>
            <person name="Varghese N."/>
            <person name="Submissions S."/>
        </authorList>
    </citation>
    <scope>NUCLEOTIDE SEQUENCE [LARGE SCALE GENOMIC DNA]</scope>
    <source>
        <strain evidence="8">CGMCC 1.4250</strain>
    </source>
</reference>
<dbReference type="InterPro" id="IPR001242">
    <property type="entry name" value="Condensation_dom"/>
</dbReference>
<evidence type="ECO:0000313" key="7">
    <source>
        <dbReference type="EMBL" id="SFL37530.1"/>
    </source>
</evidence>
<dbReference type="InterPro" id="IPR036736">
    <property type="entry name" value="ACP-like_sf"/>
</dbReference>
<evidence type="ECO:0000259" key="6">
    <source>
        <dbReference type="PROSITE" id="PS50075"/>
    </source>
</evidence>
<dbReference type="Gene3D" id="3.30.559.10">
    <property type="entry name" value="Chloramphenicol acetyltransferase-like domain"/>
    <property type="match status" value="2"/>
</dbReference>
<dbReference type="Pfam" id="PF00668">
    <property type="entry name" value="Condensation"/>
    <property type="match status" value="2"/>
</dbReference>
<dbReference type="GO" id="GO:0003824">
    <property type="term" value="F:catalytic activity"/>
    <property type="evidence" value="ECO:0007669"/>
    <property type="project" value="InterPro"/>
</dbReference>
<dbReference type="NCBIfam" id="TIGR01720">
    <property type="entry name" value="NRPS-para261"/>
    <property type="match status" value="1"/>
</dbReference>
<protein>
    <submittedName>
        <fullName evidence="7">Non-ribosomal peptide synthase domain TIGR01720/amino acid adenylation domain-containing protein</fullName>
    </submittedName>
</protein>
<dbReference type="EMBL" id="FOTR01000001">
    <property type="protein sequence ID" value="SFL37530.1"/>
    <property type="molecule type" value="Genomic_DNA"/>
</dbReference>
<dbReference type="FunFam" id="3.40.50.980:FF:000001">
    <property type="entry name" value="Non-ribosomal peptide synthetase"/>
    <property type="match status" value="1"/>
</dbReference>
<dbReference type="RefSeq" id="WP_175495267.1">
    <property type="nucleotide sequence ID" value="NZ_FOTR01000001.1"/>
</dbReference>
<dbReference type="InterPro" id="IPR010060">
    <property type="entry name" value="NRPS_synth"/>
</dbReference>
<dbReference type="InterPro" id="IPR006162">
    <property type="entry name" value="Ppantetheine_attach_site"/>
</dbReference>
<dbReference type="InterPro" id="IPR025110">
    <property type="entry name" value="AMP-bd_C"/>
</dbReference>
<dbReference type="Gene3D" id="3.30.300.30">
    <property type="match status" value="1"/>
</dbReference>
<proteinExistence type="inferred from homology"/>
<dbReference type="Proteomes" id="UP000198565">
    <property type="component" value="Unassembled WGS sequence"/>
</dbReference>
<dbReference type="SUPFAM" id="SSF52777">
    <property type="entry name" value="CoA-dependent acyltransferases"/>
    <property type="match status" value="4"/>
</dbReference>